<evidence type="ECO:0000256" key="2">
    <source>
        <dbReference type="ARBA" id="ARBA00007362"/>
    </source>
</evidence>
<protein>
    <submittedName>
        <fullName evidence="8">DMT family transporter</fullName>
    </submittedName>
</protein>
<sequence>MRRTGIFVYPSRFLLKRAIVKSAHTPVPVTTYLKLVAVALFWGGTFIAGRIVASEIPHMTAAALRFAVASGLLWLLAWKLEGGLPKLTRQQMHATFALGATGIFLYNICFFSALALMPAGRTALFVALNPIVTALALAALFGERLGARRWLGIAIAFAGAAVVITRGDLGSAIRDISQSVGKGELFMLCAVCGWAAYTIIGKHALRGLSPIAATTYASLWGLSLLVCGAVTEWPQFDTSRLTWPVLAAIVYLGAFGTVIGFVWYYEGVKAIGPARTAVFNNLVPVFGITLAALLLGEPILLSMIVGGLLVIAGVSLTNRQ</sequence>
<feature type="transmembrane region" description="Helical" evidence="6">
    <location>
        <begin position="243"/>
        <end position="265"/>
    </location>
</feature>
<evidence type="ECO:0000256" key="5">
    <source>
        <dbReference type="ARBA" id="ARBA00023136"/>
    </source>
</evidence>
<organism evidence="8 9">
    <name type="scientific">Undibacterium aquatile</name>
    <dbReference type="NCBI Taxonomy" id="1537398"/>
    <lineage>
        <taxon>Bacteria</taxon>
        <taxon>Pseudomonadati</taxon>
        <taxon>Pseudomonadota</taxon>
        <taxon>Betaproteobacteria</taxon>
        <taxon>Burkholderiales</taxon>
        <taxon>Oxalobacteraceae</taxon>
        <taxon>Undibacterium</taxon>
    </lineage>
</organism>
<reference evidence="8 9" key="1">
    <citation type="submission" date="2020-08" db="EMBL/GenBank/DDBJ databases">
        <title>Novel species isolated from subtropical streams in China.</title>
        <authorList>
            <person name="Lu H."/>
        </authorList>
    </citation>
    <scope>NUCLEOTIDE SEQUENCE [LARGE SCALE GENOMIC DNA]</scope>
    <source>
        <strain evidence="8 9">CCTCC AB 2015119</strain>
    </source>
</reference>
<proteinExistence type="inferred from homology"/>
<comment type="subcellular location">
    <subcellularLocation>
        <location evidence="1">Membrane</location>
        <topology evidence="1">Multi-pass membrane protein</topology>
    </subcellularLocation>
</comment>
<evidence type="ECO:0000256" key="3">
    <source>
        <dbReference type="ARBA" id="ARBA00022692"/>
    </source>
</evidence>
<keyword evidence="3 6" id="KW-0812">Transmembrane</keyword>
<feature type="transmembrane region" description="Helical" evidence="6">
    <location>
        <begin position="211"/>
        <end position="231"/>
    </location>
</feature>
<evidence type="ECO:0000256" key="4">
    <source>
        <dbReference type="ARBA" id="ARBA00022989"/>
    </source>
</evidence>
<dbReference type="PANTHER" id="PTHR32322">
    <property type="entry name" value="INNER MEMBRANE TRANSPORTER"/>
    <property type="match status" value="1"/>
</dbReference>
<feature type="transmembrane region" description="Helical" evidence="6">
    <location>
        <begin position="123"/>
        <end position="141"/>
    </location>
</feature>
<feature type="transmembrane region" description="Helical" evidence="6">
    <location>
        <begin position="62"/>
        <end position="80"/>
    </location>
</feature>
<feature type="domain" description="EamA" evidence="7">
    <location>
        <begin position="182"/>
        <end position="318"/>
    </location>
</feature>
<dbReference type="Pfam" id="PF00892">
    <property type="entry name" value="EamA"/>
    <property type="match status" value="2"/>
</dbReference>
<evidence type="ECO:0000313" key="9">
    <source>
        <dbReference type="Proteomes" id="UP000637632"/>
    </source>
</evidence>
<dbReference type="InterPro" id="IPR000620">
    <property type="entry name" value="EamA_dom"/>
</dbReference>
<keyword evidence="5 6" id="KW-0472">Membrane</keyword>
<name>A0ABR6XKB3_9BURK</name>
<feature type="transmembrane region" description="Helical" evidence="6">
    <location>
        <begin position="32"/>
        <end position="53"/>
    </location>
</feature>
<accession>A0ABR6XKB3</accession>
<evidence type="ECO:0000259" key="7">
    <source>
        <dbReference type="Pfam" id="PF00892"/>
    </source>
</evidence>
<evidence type="ECO:0000256" key="6">
    <source>
        <dbReference type="SAM" id="Phobius"/>
    </source>
</evidence>
<gene>
    <name evidence="8" type="ORF">H8K26_17330</name>
</gene>
<keyword evidence="9" id="KW-1185">Reference proteome</keyword>
<dbReference type="InterPro" id="IPR050638">
    <property type="entry name" value="AA-Vitamin_Transporters"/>
</dbReference>
<comment type="similarity">
    <text evidence="2">Belongs to the EamA transporter family.</text>
</comment>
<dbReference type="EMBL" id="JACOFT010000008">
    <property type="protein sequence ID" value="MBC3813208.1"/>
    <property type="molecule type" value="Genomic_DNA"/>
</dbReference>
<evidence type="ECO:0000256" key="1">
    <source>
        <dbReference type="ARBA" id="ARBA00004141"/>
    </source>
</evidence>
<feature type="transmembrane region" description="Helical" evidence="6">
    <location>
        <begin position="185"/>
        <end position="205"/>
    </location>
</feature>
<dbReference type="Gene3D" id="1.10.3730.20">
    <property type="match status" value="1"/>
</dbReference>
<dbReference type="Proteomes" id="UP000637632">
    <property type="component" value="Unassembled WGS sequence"/>
</dbReference>
<dbReference type="PANTHER" id="PTHR32322:SF2">
    <property type="entry name" value="EAMA DOMAIN-CONTAINING PROTEIN"/>
    <property type="match status" value="1"/>
</dbReference>
<feature type="transmembrane region" description="Helical" evidence="6">
    <location>
        <begin position="92"/>
        <end position="116"/>
    </location>
</feature>
<feature type="transmembrane region" description="Helical" evidence="6">
    <location>
        <begin position="285"/>
        <end position="314"/>
    </location>
</feature>
<keyword evidence="4 6" id="KW-1133">Transmembrane helix</keyword>
<dbReference type="InterPro" id="IPR037185">
    <property type="entry name" value="EmrE-like"/>
</dbReference>
<dbReference type="SUPFAM" id="SSF103481">
    <property type="entry name" value="Multidrug resistance efflux transporter EmrE"/>
    <property type="match status" value="2"/>
</dbReference>
<feature type="domain" description="EamA" evidence="7">
    <location>
        <begin position="32"/>
        <end position="164"/>
    </location>
</feature>
<comment type="caution">
    <text evidence="8">The sequence shown here is derived from an EMBL/GenBank/DDBJ whole genome shotgun (WGS) entry which is preliminary data.</text>
</comment>
<evidence type="ECO:0000313" key="8">
    <source>
        <dbReference type="EMBL" id="MBC3813208.1"/>
    </source>
</evidence>
<feature type="transmembrane region" description="Helical" evidence="6">
    <location>
        <begin position="147"/>
        <end position="164"/>
    </location>
</feature>